<dbReference type="EC" id="5.2.1.8" evidence="2"/>
<gene>
    <name evidence="8" type="ORF">C7B77_04650</name>
</gene>
<feature type="domain" description="PpiC" evidence="7">
    <location>
        <begin position="126"/>
        <end position="225"/>
    </location>
</feature>
<organism evidence="8 9">
    <name type="scientific">Chamaesiphon polymorphus CCALA 037</name>
    <dbReference type="NCBI Taxonomy" id="2107692"/>
    <lineage>
        <taxon>Bacteria</taxon>
        <taxon>Bacillati</taxon>
        <taxon>Cyanobacteriota</taxon>
        <taxon>Cyanophyceae</taxon>
        <taxon>Gomontiellales</taxon>
        <taxon>Chamaesiphonaceae</taxon>
        <taxon>Chamaesiphon</taxon>
    </lineage>
</organism>
<dbReference type="PANTHER" id="PTHR47245">
    <property type="entry name" value="PEPTIDYLPROLYL ISOMERASE"/>
    <property type="match status" value="1"/>
</dbReference>
<reference evidence="8 9" key="1">
    <citation type="submission" date="2018-03" db="EMBL/GenBank/DDBJ databases">
        <title>The ancient ancestry and fast evolution of plastids.</title>
        <authorList>
            <person name="Moore K.R."/>
            <person name="Magnabosco C."/>
            <person name="Momper L."/>
            <person name="Gold D.A."/>
            <person name="Bosak T."/>
            <person name="Fournier G.P."/>
        </authorList>
    </citation>
    <scope>NUCLEOTIDE SEQUENCE [LARGE SCALE GENOMIC DNA]</scope>
    <source>
        <strain evidence="8 9">CCALA 037</strain>
    </source>
</reference>
<keyword evidence="5 6" id="KW-0413">Isomerase</keyword>
<sequence length="256" mass="28629">MTEASLQTSTPTLEQIRPAAIEQITDEAIANYLRHTYKMAEITALAEQDAKVVKTCEVLDITITDEELQVAGDAFRLKHRLLGSAQTLAWLEQQQISAEDWTQGIRIQLLTQKLKDRLFADSIDDHYLTNRDEYHRAAFSQILVSDLADALQIVQTLRAGKASFCEMALEHSQAKTSGEQGGFVGVRFVSTLMPEIRAAIAGVQAGEIIDPIKTQRGYHILRIEKWFAPTLSESVRAEILDLLFKSWLGAEDDRSA</sequence>
<proteinExistence type="predicted"/>
<evidence type="ECO:0000256" key="2">
    <source>
        <dbReference type="ARBA" id="ARBA00013194"/>
    </source>
</evidence>
<dbReference type="Proteomes" id="UP000238937">
    <property type="component" value="Unassembled WGS sequence"/>
</dbReference>
<evidence type="ECO:0000313" key="8">
    <source>
        <dbReference type="EMBL" id="PSB58473.1"/>
    </source>
</evidence>
<evidence type="ECO:0000256" key="5">
    <source>
        <dbReference type="ARBA" id="ARBA00023235"/>
    </source>
</evidence>
<evidence type="ECO:0000256" key="1">
    <source>
        <dbReference type="ARBA" id="ARBA00000971"/>
    </source>
</evidence>
<dbReference type="InterPro" id="IPR050245">
    <property type="entry name" value="PrsA_foldase"/>
</dbReference>
<evidence type="ECO:0000256" key="4">
    <source>
        <dbReference type="ARBA" id="ARBA00023110"/>
    </source>
</evidence>
<dbReference type="Pfam" id="PF00639">
    <property type="entry name" value="Rotamase"/>
    <property type="match status" value="1"/>
</dbReference>
<name>A0A2T1GKU8_9CYAN</name>
<dbReference type="PROSITE" id="PS50198">
    <property type="entry name" value="PPIC_PPIASE_2"/>
    <property type="match status" value="1"/>
</dbReference>
<evidence type="ECO:0000313" key="9">
    <source>
        <dbReference type="Proteomes" id="UP000238937"/>
    </source>
</evidence>
<comment type="catalytic activity">
    <reaction evidence="1">
        <text>[protein]-peptidylproline (omega=180) = [protein]-peptidylproline (omega=0)</text>
        <dbReference type="Rhea" id="RHEA:16237"/>
        <dbReference type="Rhea" id="RHEA-COMP:10747"/>
        <dbReference type="Rhea" id="RHEA-COMP:10748"/>
        <dbReference type="ChEBI" id="CHEBI:83833"/>
        <dbReference type="ChEBI" id="CHEBI:83834"/>
        <dbReference type="EC" id="5.2.1.8"/>
    </reaction>
</comment>
<comment type="caution">
    <text evidence="8">The sequence shown here is derived from an EMBL/GenBank/DDBJ whole genome shotgun (WGS) entry which is preliminary data.</text>
</comment>
<dbReference type="OrthoDB" id="507969at2"/>
<dbReference type="EMBL" id="PVWO01000034">
    <property type="protein sequence ID" value="PSB58473.1"/>
    <property type="molecule type" value="Genomic_DNA"/>
</dbReference>
<evidence type="ECO:0000259" key="7">
    <source>
        <dbReference type="PROSITE" id="PS50198"/>
    </source>
</evidence>
<dbReference type="PANTHER" id="PTHR47245:SF1">
    <property type="entry name" value="FOLDASE PROTEIN PRSA"/>
    <property type="match status" value="1"/>
</dbReference>
<dbReference type="SUPFAM" id="SSF54534">
    <property type="entry name" value="FKBP-like"/>
    <property type="match status" value="1"/>
</dbReference>
<keyword evidence="4 6" id="KW-0697">Rotamase</keyword>
<dbReference type="InterPro" id="IPR000297">
    <property type="entry name" value="PPIase_PpiC"/>
</dbReference>
<dbReference type="Gene3D" id="3.10.50.40">
    <property type="match status" value="1"/>
</dbReference>
<accession>A0A2T1GKU8</accession>
<keyword evidence="9" id="KW-1185">Reference proteome</keyword>
<keyword evidence="3" id="KW-0732">Signal</keyword>
<dbReference type="RefSeq" id="WP_106300791.1">
    <property type="nucleotide sequence ID" value="NZ_PVWO01000034.1"/>
</dbReference>
<dbReference type="InterPro" id="IPR046357">
    <property type="entry name" value="PPIase_dom_sf"/>
</dbReference>
<evidence type="ECO:0000256" key="3">
    <source>
        <dbReference type="ARBA" id="ARBA00022729"/>
    </source>
</evidence>
<protein>
    <recommendedName>
        <fullName evidence="2">peptidylprolyl isomerase</fullName>
        <ecNumber evidence="2">5.2.1.8</ecNumber>
    </recommendedName>
</protein>
<dbReference type="GO" id="GO:0003755">
    <property type="term" value="F:peptidyl-prolyl cis-trans isomerase activity"/>
    <property type="evidence" value="ECO:0007669"/>
    <property type="project" value="UniProtKB-KW"/>
</dbReference>
<dbReference type="AlphaFoldDB" id="A0A2T1GKU8"/>
<evidence type="ECO:0000256" key="6">
    <source>
        <dbReference type="PROSITE-ProRule" id="PRU00278"/>
    </source>
</evidence>